<proteinExistence type="inferred from homology"/>
<evidence type="ECO:0000256" key="2">
    <source>
        <dbReference type="RuleBase" id="RU362080"/>
    </source>
</evidence>
<name>A0ABR8GVJ6_9CYAN</name>
<dbReference type="RefSeq" id="WP_038298479.1">
    <property type="nucleotide sequence ID" value="NZ_JACJTA010000057.1"/>
</dbReference>
<dbReference type="SUPFAM" id="SSF143120">
    <property type="entry name" value="YefM-like"/>
    <property type="match status" value="1"/>
</dbReference>
<dbReference type="InterPro" id="IPR006442">
    <property type="entry name" value="Antitoxin_Phd/YefM"/>
</dbReference>
<dbReference type="Gene3D" id="1.10.1220.170">
    <property type="match status" value="1"/>
</dbReference>
<protein>
    <recommendedName>
        <fullName evidence="2">Antitoxin</fullName>
    </recommendedName>
</protein>
<comment type="caution">
    <text evidence="3">The sequence shown here is derived from an EMBL/GenBank/DDBJ whole genome shotgun (WGS) entry which is preliminary data.</text>
</comment>
<comment type="similarity">
    <text evidence="1 2">Belongs to the phD/YefM antitoxin family.</text>
</comment>
<accession>A0ABR8GVJ6</accession>
<evidence type="ECO:0000256" key="1">
    <source>
        <dbReference type="ARBA" id="ARBA00009981"/>
    </source>
</evidence>
<dbReference type="InterPro" id="IPR051405">
    <property type="entry name" value="phD/YefM_antitoxin"/>
</dbReference>
<evidence type="ECO:0000313" key="3">
    <source>
        <dbReference type="EMBL" id="MBD2607178.1"/>
    </source>
</evidence>
<dbReference type="PANTHER" id="PTHR33713:SF6">
    <property type="entry name" value="ANTITOXIN YEFM"/>
    <property type="match status" value="1"/>
</dbReference>
<reference evidence="3 4" key="1">
    <citation type="journal article" date="2020" name="ISME J.">
        <title>Comparative genomics reveals insights into cyanobacterial evolution and habitat adaptation.</title>
        <authorList>
            <person name="Chen M.Y."/>
            <person name="Teng W.K."/>
            <person name="Zhao L."/>
            <person name="Hu C.X."/>
            <person name="Zhou Y.K."/>
            <person name="Han B.P."/>
            <person name="Song L.R."/>
            <person name="Shu W.S."/>
        </authorList>
    </citation>
    <scope>NUCLEOTIDE SEQUENCE [LARGE SCALE GENOMIC DNA]</scope>
    <source>
        <strain evidence="3 4">FACHB-248</strain>
    </source>
</reference>
<keyword evidence="4" id="KW-1185">Reference proteome</keyword>
<sequence length="109" mass="11964">MSNQTTLNDASASLAQLCEQVVSDRDVVIITRQEGESVAIIAVEELNSLLETAYLLRSSKNATRLLTALSRAKARTLEPQSINELRQELGIDALPDPKRRSNATSLHSF</sequence>
<dbReference type="Gene3D" id="3.40.1620.10">
    <property type="entry name" value="YefM-like domain"/>
    <property type="match status" value="1"/>
</dbReference>
<dbReference type="InterPro" id="IPR036165">
    <property type="entry name" value="YefM-like_sf"/>
</dbReference>
<dbReference type="PANTHER" id="PTHR33713">
    <property type="entry name" value="ANTITOXIN YAFN-RELATED"/>
    <property type="match status" value="1"/>
</dbReference>
<dbReference type="Proteomes" id="UP000660380">
    <property type="component" value="Unassembled WGS sequence"/>
</dbReference>
<dbReference type="EMBL" id="JACJTA010000057">
    <property type="protein sequence ID" value="MBD2607178.1"/>
    <property type="molecule type" value="Genomic_DNA"/>
</dbReference>
<evidence type="ECO:0000313" key="4">
    <source>
        <dbReference type="Proteomes" id="UP000660380"/>
    </source>
</evidence>
<comment type="function">
    <text evidence="2">Antitoxin component of a type II toxin-antitoxin (TA) system.</text>
</comment>
<dbReference type="Pfam" id="PF02604">
    <property type="entry name" value="PhdYeFM_antitox"/>
    <property type="match status" value="1"/>
</dbReference>
<organism evidence="3 4">
    <name type="scientific">Scytonema hofmannii FACHB-248</name>
    <dbReference type="NCBI Taxonomy" id="1842502"/>
    <lineage>
        <taxon>Bacteria</taxon>
        <taxon>Bacillati</taxon>
        <taxon>Cyanobacteriota</taxon>
        <taxon>Cyanophyceae</taxon>
        <taxon>Nostocales</taxon>
        <taxon>Scytonemataceae</taxon>
        <taxon>Scytonema</taxon>
    </lineage>
</organism>
<gene>
    <name evidence="3" type="ORF">H6G81_22275</name>
</gene>